<dbReference type="Proteomes" id="UP001054837">
    <property type="component" value="Unassembled WGS sequence"/>
</dbReference>
<comment type="caution">
    <text evidence="1">The sequence shown here is derived from an EMBL/GenBank/DDBJ whole genome shotgun (WGS) entry which is preliminary data.</text>
</comment>
<reference evidence="1 2" key="1">
    <citation type="submission" date="2021-06" db="EMBL/GenBank/DDBJ databases">
        <title>Caerostris darwini draft genome.</title>
        <authorList>
            <person name="Kono N."/>
            <person name="Arakawa K."/>
        </authorList>
    </citation>
    <scope>NUCLEOTIDE SEQUENCE [LARGE SCALE GENOMIC DNA]</scope>
</reference>
<name>A0AAV4UQ52_9ARAC</name>
<evidence type="ECO:0000313" key="2">
    <source>
        <dbReference type="Proteomes" id="UP001054837"/>
    </source>
</evidence>
<dbReference type="EMBL" id="BPLQ01011732">
    <property type="protein sequence ID" value="GIY59991.1"/>
    <property type="molecule type" value="Genomic_DNA"/>
</dbReference>
<sequence length="95" mass="10902">MNRNVFPFEYRLDSRGSASSQTPYTEINLDYLFIRCPSLSVRCRRDLTTCDAICGGTGSERVQTCNCWAKCAPTNHPNDISELKKRGFNVFSRWK</sequence>
<protein>
    <submittedName>
        <fullName evidence="1">Uncharacterized protein</fullName>
    </submittedName>
</protein>
<accession>A0AAV4UQ52</accession>
<keyword evidence="2" id="KW-1185">Reference proteome</keyword>
<dbReference type="AlphaFoldDB" id="A0AAV4UQ52"/>
<evidence type="ECO:0000313" key="1">
    <source>
        <dbReference type="EMBL" id="GIY59991.1"/>
    </source>
</evidence>
<gene>
    <name evidence="1" type="ORF">CDAR_611401</name>
</gene>
<proteinExistence type="predicted"/>
<organism evidence="1 2">
    <name type="scientific">Caerostris darwini</name>
    <dbReference type="NCBI Taxonomy" id="1538125"/>
    <lineage>
        <taxon>Eukaryota</taxon>
        <taxon>Metazoa</taxon>
        <taxon>Ecdysozoa</taxon>
        <taxon>Arthropoda</taxon>
        <taxon>Chelicerata</taxon>
        <taxon>Arachnida</taxon>
        <taxon>Araneae</taxon>
        <taxon>Araneomorphae</taxon>
        <taxon>Entelegynae</taxon>
        <taxon>Araneoidea</taxon>
        <taxon>Araneidae</taxon>
        <taxon>Caerostris</taxon>
    </lineage>
</organism>